<proteinExistence type="predicted"/>
<gene>
    <name evidence="2" type="ORF">ACFP90_07475</name>
</gene>
<keyword evidence="3" id="KW-1185">Reference proteome</keyword>
<dbReference type="Pfam" id="PF02441">
    <property type="entry name" value="Flavoprotein"/>
    <property type="match status" value="1"/>
</dbReference>
<dbReference type="EMBL" id="JBHSWB010000001">
    <property type="protein sequence ID" value="MFC6660214.1"/>
    <property type="molecule type" value="Genomic_DNA"/>
</dbReference>
<dbReference type="Gene3D" id="3.40.50.1950">
    <property type="entry name" value="Flavin prenyltransferase-like"/>
    <property type="match status" value="1"/>
</dbReference>
<evidence type="ECO:0000313" key="2">
    <source>
        <dbReference type="EMBL" id="MFC6660214.1"/>
    </source>
</evidence>
<comment type="caution">
    <text evidence="2">The sequence shown here is derived from an EMBL/GenBank/DDBJ whole genome shotgun (WGS) entry which is preliminary data.</text>
</comment>
<feature type="domain" description="Flavoprotein" evidence="1">
    <location>
        <begin position="9"/>
        <end position="148"/>
    </location>
</feature>
<evidence type="ECO:0000313" key="3">
    <source>
        <dbReference type="Proteomes" id="UP001596317"/>
    </source>
</evidence>
<dbReference type="SUPFAM" id="SSF52507">
    <property type="entry name" value="Homo-oligomeric flavin-containing Cys decarboxylases, HFCD"/>
    <property type="match status" value="1"/>
</dbReference>
<name>A0ABW1ZKE6_9DEIO</name>
<dbReference type="Proteomes" id="UP001596317">
    <property type="component" value="Unassembled WGS sequence"/>
</dbReference>
<protein>
    <submittedName>
        <fullName evidence="2">Flavoprotein</fullName>
    </submittedName>
</protein>
<evidence type="ECO:0000259" key="1">
    <source>
        <dbReference type="Pfam" id="PF02441"/>
    </source>
</evidence>
<accession>A0ABW1ZKE6</accession>
<dbReference type="PANTHER" id="PTHR14359:SF6">
    <property type="entry name" value="PHOSPHOPANTOTHENOYLCYSTEINE DECARBOXYLASE"/>
    <property type="match status" value="1"/>
</dbReference>
<dbReference type="InterPro" id="IPR003382">
    <property type="entry name" value="Flavoprotein"/>
</dbReference>
<organism evidence="2 3">
    <name type="scientific">Deinococcus multiflagellatus</name>
    <dbReference type="NCBI Taxonomy" id="1656887"/>
    <lineage>
        <taxon>Bacteria</taxon>
        <taxon>Thermotogati</taxon>
        <taxon>Deinococcota</taxon>
        <taxon>Deinococci</taxon>
        <taxon>Deinococcales</taxon>
        <taxon>Deinococcaceae</taxon>
        <taxon>Deinococcus</taxon>
    </lineage>
</organism>
<dbReference type="InterPro" id="IPR036551">
    <property type="entry name" value="Flavin_trans-like"/>
</dbReference>
<reference evidence="3" key="1">
    <citation type="journal article" date="2019" name="Int. J. Syst. Evol. Microbiol.">
        <title>The Global Catalogue of Microorganisms (GCM) 10K type strain sequencing project: providing services to taxonomists for standard genome sequencing and annotation.</title>
        <authorList>
            <consortium name="The Broad Institute Genomics Platform"/>
            <consortium name="The Broad Institute Genome Sequencing Center for Infectious Disease"/>
            <person name="Wu L."/>
            <person name="Ma J."/>
        </authorList>
    </citation>
    <scope>NUCLEOTIDE SEQUENCE [LARGE SCALE GENOMIC DNA]</scope>
    <source>
        <strain evidence="3">CCUG 63830</strain>
    </source>
</reference>
<sequence>MSLTESRPNVLIAMTGSVAVLGMPQHLLALQQLQWRFNVAMSAAAEQFLRPYAVEVLLGQRVFTCHFETRDGVRVPHKELTRGIDALLVMPATANILAKAAHGICDDLISTCIVACTAPVVFVPSMNETMWLSKVVQRNVGTLRALGHHVIEPGMGYAVADRRVALGAIPPLKELMAQLRALSILRPA</sequence>
<dbReference type="PANTHER" id="PTHR14359">
    <property type="entry name" value="HOMO-OLIGOMERIC FLAVIN CONTAINING CYS DECARBOXYLASE FAMILY"/>
    <property type="match status" value="1"/>
</dbReference>
<dbReference type="RefSeq" id="WP_224607664.1">
    <property type="nucleotide sequence ID" value="NZ_JAIQXV010000007.1"/>
</dbReference>